<evidence type="ECO:0000313" key="2">
    <source>
        <dbReference type="Proteomes" id="UP000027135"/>
    </source>
</evidence>
<organism evidence="1 2">
    <name type="scientific">Zootermopsis nevadensis</name>
    <name type="common">Dampwood termite</name>
    <dbReference type="NCBI Taxonomy" id="136037"/>
    <lineage>
        <taxon>Eukaryota</taxon>
        <taxon>Metazoa</taxon>
        <taxon>Ecdysozoa</taxon>
        <taxon>Arthropoda</taxon>
        <taxon>Hexapoda</taxon>
        <taxon>Insecta</taxon>
        <taxon>Pterygota</taxon>
        <taxon>Neoptera</taxon>
        <taxon>Polyneoptera</taxon>
        <taxon>Dictyoptera</taxon>
        <taxon>Blattodea</taxon>
        <taxon>Blattoidea</taxon>
        <taxon>Termitoidae</taxon>
        <taxon>Termopsidae</taxon>
        <taxon>Zootermopsis</taxon>
    </lineage>
</organism>
<reference evidence="1 2" key="1">
    <citation type="journal article" date="2014" name="Nat. Commun.">
        <title>Molecular traces of alternative social organization in a termite genome.</title>
        <authorList>
            <person name="Terrapon N."/>
            <person name="Li C."/>
            <person name="Robertson H.M."/>
            <person name="Ji L."/>
            <person name="Meng X."/>
            <person name="Booth W."/>
            <person name="Chen Z."/>
            <person name="Childers C.P."/>
            <person name="Glastad K.M."/>
            <person name="Gokhale K."/>
            <person name="Gowin J."/>
            <person name="Gronenberg W."/>
            <person name="Hermansen R.A."/>
            <person name="Hu H."/>
            <person name="Hunt B.G."/>
            <person name="Huylmans A.K."/>
            <person name="Khalil S.M."/>
            <person name="Mitchell R.D."/>
            <person name="Munoz-Torres M.C."/>
            <person name="Mustard J.A."/>
            <person name="Pan H."/>
            <person name="Reese J.T."/>
            <person name="Scharf M.E."/>
            <person name="Sun F."/>
            <person name="Vogel H."/>
            <person name="Xiao J."/>
            <person name="Yang W."/>
            <person name="Yang Z."/>
            <person name="Yang Z."/>
            <person name="Zhou J."/>
            <person name="Zhu J."/>
            <person name="Brent C.S."/>
            <person name="Elsik C.G."/>
            <person name="Goodisman M.A."/>
            <person name="Liberles D.A."/>
            <person name="Roe R.M."/>
            <person name="Vargo E.L."/>
            <person name="Vilcinskas A."/>
            <person name="Wang J."/>
            <person name="Bornberg-Bauer E."/>
            <person name="Korb J."/>
            <person name="Zhang G."/>
            <person name="Liebig J."/>
        </authorList>
    </citation>
    <scope>NUCLEOTIDE SEQUENCE [LARGE SCALE GENOMIC DNA]</scope>
    <source>
        <tissue evidence="1">Whole organism</tissue>
    </source>
</reference>
<dbReference type="InParanoid" id="A0A067RW22"/>
<sequence length="144" mass="16601">MYRRFGLRPDKSNKRRERTACDSIIVCQQSSQRLSTEKNTFETAKHEPHSFKHQHPLPCHDIQWLLCEAQEISAAPEVTLKLVTHEHLRELQQNTPHCLLTLQLHWMGNLMWGKGEGPKRHRATNGLLPSVLRATADPQLGNLE</sequence>
<name>A0A067RW22_ZOONE</name>
<keyword evidence="2" id="KW-1185">Reference proteome</keyword>
<gene>
    <name evidence="1" type="ORF">L798_09404</name>
</gene>
<evidence type="ECO:0000313" key="1">
    <source>
        <dbReference type="EMBL" id="KDR24069.1"/>
    </source>
</evidence>
<proteinExistence type="predicted"/>
<dbReference type="EMBL" id="KK852428">
    <property type="protein sequence ID" value="KDR24069.1"/>
    <property type="molecule type" value="Genomic_DNA"/>
</dbReference>
<accession>A0A067RW22</accession>
<protein>
    <submittedName>
        <fullName evidence="1">Uncharacterized protein</fullName>
    </submittedName>
</protein>
<dbReference type="Proteomes" id="UP000027135">
    <property type="component" value="Unassembled WGS sequence"/>
</dbReference>
<dbReference type="AlphaFoldDB" id="A0A067RW22"/>